<dbReference type="KEGG" id="ast:Asulf_01112"/>
<name>N0BFR0_9EURY</name>
<gene>
    <name evidence="2" type="ORF">Asulf_01112</name>
</gene>
<dbReference type="RefSeq" id="WP_015590710.1">
    <property type="nucleotide sequence ID" value="NC_021169.1"/>
</dbReference>
<dbReference type="CDD" id="cd10441">
    <property type="entry name" value="GIY-YIG_COG1833"/>
    <property type="match status" value="1"/>
</dbReference>
<sequence length="136" mass="16249">MSKGSYVILMRNEKDRIIQVGKRRVYFRKGYYIYCGSHMVNLEKRIKRHFSRDKKLRWHIDYLTKEMDVLFAIMIRSGKKMECSISRVLCEEFEPYSRLGASDCKCKTHVFFSDKKPDLIPLLNDFGEVEYITPSF</sequence>
<dbReference type="STRING" id="387631.Asulf_01112"/>
<dbReference type="eggNOG" id="arCOG00463">
    <property type="taxonomic scope" value="Archaea"/>
</dbReference>
<dbReference type="Pfam" id="PF01986">
    <property type="entry name" value="DUF123"/>
    <property type="match status" value="1"/>
</dbReference>
<evidence type="ECO:0000313" key="2">
    <source>
        <dbReference type="EMBL" id="AGK61112.1"/>
    </source>
</evidence>
<dbReference type="Proteomes" id="UP000013307">
    <property type="component" value="Chromosome"/>
</dbReference>
<evidence type="ECO:0000313" key="3">
    <source>
        <dbReference type="Proteomes" id="UP000013307"/>
    </source>
</evidence>
<proteinExistence type="predicted"/>
<feature type="domain" description="GIY-YIG" evidence="1">
    <location>
        <begin position="19"/>
        <end position="114"/>
    </location>
</feature>
<reference evidence="2 3" key="1">
    <citation type="journal article" date="2013" name="Genome Announc.">
        <title>Complete Genome Sequence of the Thermophilic and Facultatively Chemolithoautotrophic Sulfate Reducer Archaeoglobus sulfaticallidus Strain PM70-1T.</title>
        <authorList>
            <person name="Stokke R."/>
            <person name="Hocking W.P."/>
            <person name="Steinsbu B.O."/>
            <person name="Steen I.H."/>
        </authorList>
    </citation>
    <scope>NUCLEOTIDE SEQUENCE [LARGE SCALE GENOMIC DNA]</scope>
    <source>
        <strain evidence="2">PM70-1</strain>
    </source>
</reference>
<dbReference type="AlphaFoldDB" id="N0BFR0"/>
<dbReference type="HOGENOM" id="CLU_115699_0_0_2"/>
<dbReference type="PANTHER" id="PTHR37460">
    <property type="entry name" value="ENDONUCLEASE III"/>
    <property type="match status" value="1"/>
</dbReference>
<accession>N0BFR0</accession>
<keyword evidence="3" id="KW-1185">Reference proteome</keyword>
<dbReference type="GeneID" id="15392753"/>
<dbReference type="OrthoDB" id="17296at2157"/>
<organism evidence="2 3">
    <name type="scientific">Archaeoglobus sulfaticallidus PM70-1</name>
    <dbReference type="NCBI Taxonomy" id="387631"/>
    <lineage>
        <taxon>Archaea</taxon>
        <taxon>Methanobacteriati</taxon>
        <taxon>Methanobacteriota</taxon>
        <taxon>Archaeoglobi</taxon>
        <taxon>Archaeoglobales</taxon>
        <taxon>Archaeoglobaceae</taxon>
        <taxon>Archaeoglobus</taxon>
    </lineage>
</organism>
<dbReference type="PANTHER" id="PTHR37460:SF1">
    <property type="entry name" value="ENDONUCLEASE III"/>
    <property type="match status" value="1"/>
</dbReference>
<dbReference type="SMART" id="SM00465">
    <property type="entry name" value="GIYc"/>
    <property type="match status" value="1"/>
</dbReference>
<dbReference type="EMBL" id="CP005290">
    <property type="protein sequence ID" value="AGK61112.1"/>
    <property type="molecule type" value="Genomic_DNA"/>
</dbReference>
<evidence type="ECO:0000259" key="1">
    <source>
        <dbReference type="SMART" id="SM00465"/>
    </source>
</evidence>
<protein>
    <recommendedName>
        <fullName evidence="1">GIY-YIG domain-containing protein</fullName>
    </recommendedName>
</protein>
<dbReference type="InterPro" id="IPR000305">
    <property type="entry name" value="GIY-YIG_endonuc"/>
</dbReference>
<dbReference type="InterPro" id="IPR002837">
    <property type="entry name" value="DUF123"/>
</dbReference>